<organism evidence="3 4">
    <name type="scientific">Roseofilum casamattae BLCC-M143</name>
    <dbReference type="NCBI Taxonomy" id="3022442"/>
    <lineage>
        <taxon>Bacteria</taxon>
        <taxon>Bacillati</taxon>
        <taxon>Cyanobacteriota</taxon>
        <taxon>Cyanophyceae</taxon>
        <taxon>Desertifilales</taxon>
        <taxon>Desertifilaceae</taxon>
        <taxon>Roseofilum</taxon>
        <taxon>Roseofilum casamattae</taxon>
    </lineage>
</organism>
<evidence type="ECO:0000313" key="3">
    <source>
        <dbReference type="EMBL" id="MDJ1183397.1"/>
    </source>
</evidence>
<feature type="domain" description="Nif11" evidence="2">
    <location>
        <begin position="1"/>
        <end position="48"/>
    </location>
</feature>
<accession>A0ABT7BX45</accession>
<dbReference type="Pfam" id="PF07862">
    <property type="entry name" value="Nif11"/>
    <property type="match status" value="1"/>
</dbReference>
<protein>
    <submittedName>
        <fullName evidence="3">Nif11-like leader peptide family natural product</fullName>
    </submittedName>
</protein>
<reference evidence="3 4" key="1">
    <citation type="submission" date="2023-01" db="EMBL/GenBank/DDBJ databases">
        <title>Novel diversity within Roseofilum (Cyanobacteria; Desertifilaceae) from marine benthic mats with descriptions of four novel species.</title>
        <authorList>
            <person name="Wang Y."/>
            <person name="Berthold D.E."/>
            <person name="Hu J."/>
            <person name="Lefler F.W."/>
            <person name="Laughinghouse H.D. IV."/>
        </authorList>
    </citation>
    <scope>NUCLEOTIDE SEQUENCE [LARGE SCALE GENOMIC DNA]</scope>
    <source>
        <strain evidence="3 4">BLCC-M143</strain>
    </source>
</reference>
<comment type="caution">
    <text evidence="3">The sequence shown here is derived from an EMBL/GenBank/DDBJ whole genome shotgun (WGS) entry which is preliminary data.</text>
</comment>
<dbReference type="RefSeq" id="WP_283758050.1">
    <property type="nucleotide sequence ID" value="NZ_JAQOSQ010000007.1"/>
</dbReference>
<keyword evidence="4" id="KW-1185">Reference proteome</keyword>
<evidence type="ECO:0000313" key="4">
    <source>
        <dbReference type="Proteomes" id="UP001232992"/>
    </source>
</evidence>
<dbReference type="Proteomes" id="UP001232992">
    <property type="component" value="Unassembled WGS sequence"/>
</dbReference>
<dbReference type="EMBL" id="JAQOSQ010000007">
    <property type="protein sequence ID" value="MDJ1183397.1"/>
    <property type="molecule type" value="Genomic_DNA"/>
</dbReference>
<evidence type="ECO:0000256" key="1">
    <source>
        <dbReference type="SAM" id="MobiDB-lite"/>
    </source>
</evidence>
<dbReference type="InterPro" id="IPR012903">
    <property type="entry name" value="Nif11"/>
</dbReference>
<gene>
    <name evidence="3" type="ORF">PMH09_09310</name>
</gene>
<proteinExistence type="predicted"/>
<feature type="region of interest" description="Disordered" evidence="1">
    <location>
        <begin position="1"/>
        <end position="24"/>
    </location>
</feature>
<sequence length="82" mass="9493">MSNAEAMRFLKDANSKHGLRQTMEGASNPEAFIQIVKQLGYNFETKELEEVAHQQSEGITTRRSTGVWHWLRTVNWIDRTQS</sequence>
<dbReference type="InterPro" id="IPR022516">
    <property type="entry name" value="CHP03798_Ocin"/>
</dbReference>
<dbReference type="NCBIfam" id="TIGR03798">
    <property type="entry name" value="leader_Nif11"/>
    <property type="match status" value="1"/>
</dbReference>
<evidence type="ECO:0000259" key="2">
    <source>
        <dbReference type="Pfam" id="PF07862"/>
    </source>
</evidence>
<name>A0ABT7BX45_9CYAN</name>